<protein>
    <submittedName>
        <fullName evidence="1">Uncharacterized protein</fullName>
    </submittedName>
</protein>
<dbReference type="Proteomes" id="UP000002058">
    <property type="component" value="Unassembled WGS sequence"/>
</dbReference>
<evidence type="ECO:0000313" key="1">
    <source>
        <dbReference type="EMBL" id="EEP80427.1"/>
    </source>
</evidence>
<keyword evidence="2" id="KW-1185">Reference proteome</keyword>
<dbReference type="AlphaFoldDB" id="C4JS30"/>
<name>C4JS30_UNCRE</name>
<sequence>MTQLNTDSGLSEPKKIALGILNIIDYDVGHLIGSTDIDQPQNAMSLTHTFHVAFGNFDVFLEAVAGQQHTYHIKSLNPVKARLLRLPLTRKLLLSKSQLIEPPSPRLLALHRAIAHILHLSGAGEYIDKILRDFEEAGVQEDGTTELSRLVNWKATGWLDGSVEV</sequence>
<accession>C4JS30</accession>
<dbReference type="InParanoid" id="C4JS30"/>
<dbReference type="eggNOG" id="ENOG502SCMH">
    <property type="taxonomic scope" value="Eukaryota"/>
</dbReference>
<organism evidence="1 2">
    <name type="scientific">Uncinocarpus reesii (strain UAMH 1704)</name>
    <dbReference type="NCBI Taxonomy" id="336963"/>
    <lineage>
        <taxon>Eukaryota</taxon>
        <taxon>Fungi</taxon>
        <taxon>Dikarya</taxon>
        <taxon>Ascomycota</taxon>
        <taxon>Pezizomycotina</taxon>
        <taxon>Eurotiomycetes</taxon>
        <taxon>Eurotiomycetidae</taxon>
        <taxon>Onygenales</taxon>
        <taxon>Onygenaceae</taxon>
        <taxon>Uncinocarpus</taxon>
    </lineage>
</organism>
<evidence type="ECO:0000313" key="2">
    <source>
        <dbReference type="Proteomes" id="UP000002058"/>
    </source>
</evidence>
<dbReference type="RefSeq" id="XP_002584580.1">
    <property type="nucleotide sequence ID" value="XM_002584534.1"/>
</dbReference>
<dbReference type="HOGENOM" id="CLU_150201_0_0_1"/>
<reference evidence="2" key="1">
    <citation type="journal article" date="2009" name="Genome Res.">
        <title>Comparative genomic analyses of the human fungal pathogens Coccidioides and their relatives.</title>
        <authorList>
            <person name="Sharpton T.J."/>
            <person name="Stajich J.E."/>
            <person name="Rounsley S.D."/>
            <person name="Gardner M.J."/>
            <person name="Wortman J.R."/>
            <person name="Jordar V.S."/>
            <person name="Maiti R."/>
            <person name="Kodira C.D."/>
            <person name="Neafsey D.E."/>
            <person name="Zeng Q."/>
            <person name="Hung C.-Y."/>
            <person name="McMahan C."/>
            <person name="Muszewska A."/>
            <person name="Grynberg M."/>
            <person name="Mandel M.A."/>
            <person name="Kellner E.M."/>
            <person name="Barker B.M."/>
            <person name="Galgiani J.N."/>
            <person name="Orbach M.J."/>
            <person name="Kirkland T.N."/>
            <person name="Cole G.T."/>
            <person name="Henn M.R."/>
            <person name="Birren B.W."/>
            <person name="Taylor J.W."/>
        </authorList>
    </citation>
    <scope>NUCLEOTIDE SEQUENCE [LARGE SCALE GENOMIC DNA]</scope>
    <source>
        <strain evidence="2">UAMH 1704</strain>
    </source>
</reference>
<gene>
    <name evidence="1" type="ORF">UREG_05269</name>
</gene>
<proteinExistence type="predicted"/>
<dbReference type="OMA" id="CTIDEPL"/>
<dbReference type="VEuPathDB" id="FungiDB:UREG_05269"/>
<dbReference type="GeneID" id="8442127"/>
<dbReference type="OrthoDB" id="2104739at2759"/>
<dbReference type="EMBL" id="CH476617">
    <property type="protein sequence ID" value="EEP80427.1"/>
    <property type="molecule type" value="Genomic_DNA"/>
</dbReference>
<dbReference type="KEGG" id="ure:UREG_05269"/>